<protein>
    <submittedName>
        <fullName evidence="1">Catechol 2,3-dioxygenase-like lactoylglutathione lyase family enzyme</fullName>
    </submittedName>
</protein>
<sequence length="68" mass="7552">MLLYITLGSSDLQRSLRFYDACLGVLGLSRRVTKEDEIGYAAASDARCRLWVVTPYDGRPGPPSAMDR</sequence>
<dbReference type="EMBL" id="JACIED010000002">
    <property type="protein sequence ID" value="MBB4006922.1"/>
    <property type="molecule type" value="Genomic_DNA"/>
</dbReference>
<keyword evidence="1" id="KW-0456">Lyase</keyword>
<dbReference type="GO" id="GO:0016829">
    <property type="term" value="F:lyase activity"/>
    <property type="evidence" value="ECO:0007669"/>
    <property type="project" value="UniProtKB-KW"/>
</dbReference>
<reference evidence="1 2" key="1">
    <citation type="submission" date="2020-08" db="EMBL/GenBank/DDBJ databases">
        <title>Genomic Encyclopedia of Type Strains, Phase IV (KMG-IV): sequencing the most valuable type-strain genomes for metagenomic binning, comparative biology and taxonomic classification.</title>
        <authorList>
            <person name="Goeker M."/>
        </authorList>
    </citation>
    <scope>NUCLEOTIDE SEQUENCE [LARGE SCALE GENOMIC DNA]</scope>
    <source>
        <strain evidence="1 2">DSM 100021</strain>
    </source>
</reference>
<keyword evidence="1" id="KW-0223">Dioxygenase</keyword>
<organism evidence="1 2">
    <name type="scientific">Allorhizobium taibaishanense</name>
    <dbReference type="NCBI Taxonomy" id="887144"/>
    <lineage>
        <taxon>Bacteria</taxon>
        <taxon>Pseudomonadati</taxon>
        <taxon>Pseudomonadota</taxon>
        <taxon>Alphaproteobacteria</taxon>
        <taxon>Hyphomicrobiales</taxon>
        <taxon>Rhizobiaceae</taxon>
        <taxon>Rhizobium/Agrobacterium group</taxon>
        <taxon>Allorhizobium</taxon>
    </lineage>
</organism>
<keyword evidence="1" id="KW-0560">Oxidoreductase</keyword>
<dbReference type="GO" id="GO:0051213">
    <property type="term" value="F:dioxygenase activity"/>
    <property type="evidence" value="ECO:0007669"/>
    <property type="project" value="UniProtKB-KW"/>
</dbReference>
<proteinExistence type="predicted"/>
<accession>A0A7W6HKI2</accession>
<dbReference type="Proteomes" id="UP000544107">
    <property type="component" value="Unassembled WGS sequence"/>
</dbReference>
<evidence type="ECO:0000313" key="1">
    <source>
        <dbReference type="EMBL" id="MBB4006922.1"/>
    </source>
</evidence>
<gene>
    <name evidence="1" type="ORF">GGQ71_001185</name>
</gene>
<name>A0A7W6HKI2_9HYPH</name>
<dbReference type="Gene3D" id="3.10.180.10">
    <property type="entry name" value="2,3-Dihydroxybiphenyl 1,2-Dioxygenase, domain 1"/>
    <property type="match status" value="1"/>
</dbReference>
<dbReference type="AlphaFoldDB" id="A0A7W6HKI2"/>
<evidence type="ECO:0000313" key="2">
    <source>
        <dbReference type="Proteomes" id="UP000544107"/>
    </source>
</evidence>
<dbReference type="InterPro" id="IPR029068">
    <property type="entry name" value="Glyas_Bleomycin-R_OHBP_Dase"/>
</dbReference>
<dbReference type="SUPFAM" id="SSF54593">
    <property type="entry name" value="Glyoxalase/Bleomycin resistance protein/Dihydroxybiphenyl dioxygenase"/>
    <property type="match status" value="1"/>
</dbReference>
<comment type="caution">
    <text evidence="1">The sequence shown here is derived from an EMBL/GenBank/DDBJ whole genome shotgun (WGS) entry which is preliminary data.</text>
</comment>